<dbReference type="AlphaFoldDB" id="A0A914V0M6"/>
<accession>A0A914V0M6</accession>
<name>A0A914V0M6_9BILA</name>
<dbReference type="Proteomes" id="UP000887566">
    <property type="component" value="Unplaced"/>
</dbReference>
<organism evidence="1 2">
    <name type="scientific">Plectus sambesii</name>
    <dbReference type="NCBI Taxonomy" id="2011161"/>
    <lineage>
        <taxon>Eukaryota</taxon>
        <taxon>Metazoa</taxon>
        <taxon>Ecdysozoa</taxon>
        <taxon>Nematoda</taxon>
        <taxon>Chromadorea</taxon>
        <taxon>Plectida</taxon>
        <taxon>Plectina</taxon>
        <taxon>Plectoidea</taxon>
        <taxon>Plectidae</taxon>
        <taxon>Plectus</taxon>
    </lineage>
</organism>
<reference evidence="2" key="1">
    <citation type="submission" date="2022-11" db="UniProtKB">
        <authorList>
            <consortium name="WormBaseParasite"/>
        </authorList>
    </citation>
    <scope>IDENTIFICATION</scope>
</reference>
<proteinExistence type="predicted"/>
<sequence>MVLTTHLVMTTALNIVDWRNQTTYWDARTGGIYALVLHHTVTPTAQ</sequence>
<keyword evidence="1" id="KW-1185">Reference proteome</keyword>
<dbReference type="WBParaSite" id="PSAMB.scaffold14204size1963.g35939.t1">
    <property type="protein sequence ID" value="PSAMB.scaffold14204size1963.g35939.t1"/>
    <property type="gene ID" value="PSAMB.scaffold14204size1963.g35939"/>
</dbReference>
<evidence type="ECO:0000313" key="1">
    <source>
        <dbReference type="Proteomes" id="UP000887566"/>
    </source>
</evidence>
<evidence type="ECO:0000313" key="2">
    <source>
        <dbReference type="WBParaSite" id="PSAMB.scaffold14204size1963.g35939.t1"/>
    </source>
</evidence>
<protein>
    <submittedName>
        <fullName evidence="2">Uncharacterized protein</fullName>
    </submittedName>
</protein>